<dbReference type="Gene3D" id="1.20.58.1060">
    <property type="match status" value="1"/>
</dbReference>
<accession>A0A3B3C5R3</accession>
<evidence type="ECO:0000313" key="15">
    <source>
        <dbReference type="Ensembl" id="ENSOMEP00000012929.1"/>
    </source>
</evidence>
<evidence type="ECO:0000259" key="13">
    <source>
        <dbReference type="Pfam" id="PF17902"/>
    </source>
</evidence>
<dbReference type="GO" id="GO:0098609">
    <property type="term" value="P:cell-cell adhesion"/>
    <property type="evidence" value="ECO:0007669"/>
    <property type="project" value="TreeGrafter"/>
</dbReference>
<dbReference type="FunFam" id="3.90.1290.10:FF:000001">
    <property type="entry name" value="Plectin a"/>
    <property type="match status" value="1"/>
</dbReference>
<dbReference type="GO" id="GO:0060047">
    <property type="term" value="P:heart contraction"/>
    <property type="evidence" value="ECO:0007669"/>
    <property type="project" value="UniProtKB-ARBA"/>
</dbReference>
<dbReference type="InterPro" id="IPR041615">
    <property type="entry name" value="Desmoplakin_SH3"/>
</dbReference>
<evidence type="ECO:0000256" key="4">
    <source>
        <dbReference type="ARBA" id="ARBA00022475"/>
    </source>
</evidence>
<dbReference type="GO" id="GO:0005198">
    <property type="term" value="F:structural molecule activity"/>
    <property type="evidence" value="ECO:0007669"/>
    <property type="project" value="TreeGrafter"/>
</dbReference>
<dbReference type="Proteomes" id="UP000261560">
    <property type="component" value="Unplaced"/>
</dbReference>
<evidence type="ECO:0000256" key="3">
    <source>
        <dbReference type="ARBA" id="ARBA00009109"/>
    </source>
</evidence>
<feature type="coiled-coil region" evidence="11">
    <location>
        <begin position="302"/>
        <end position="361"/>
    </location>
</feature>
<dbReference type="PANTHER" id="PTHR23169">
    <property type="entry name" value="ENVOPLAKIN"/>
    <property type="match status" value="1"/>
</dbReference>
<dbReference type="Pfam" id="PF21097">
    <property type="entry name" value="SR_plectin_7"/>
    <property type="match status" value="1"/>
</dbReference>
<evidence type="ECO:0000256" key="8">
    <source>
        <dbReference type="ARBA" id="ARBA00023054"/>
    </source>
</evidence>
<dbReference type="GO" id="GO:0014704">
    <property type="term" value="C:intercalated disc"/>
    <property type="evidence" value="ECO:0007669"/>
    <property type="project" value="TreeGrafter"/>
</dbReference>
<reference evidence="15" key="2">
    <citation type="submission" date="2025-09" db="UniProtKB">
        <authorList>
            <consortium name="Ensembl"/>
        </authorList>
    </citation>
    <scope>IDENTIFICATION</scope>
</reference>
<dbReference type="Gene3D" id="3.90.1290.10">
    <property type="entry name" value="Plakin repeat"/>
    <property type="match status" value="2"/>
</dbReference>
<feature type="coiled-coil region" evidence="11">
    <location>
        <begin position="1647"/>
        <end position="1688"/>
    </location>
</feature>
<dbReference type="GO" id="GO:0030057">
    <property type="term" value="C:desmosome"/>
    <property type="evidence" value="ECO:0007669"/>
    <property type="project" value="UniProtKB-SubCell"/>
</dbReference>
<proteinExistence type="inferred from homology"/>
<dbReference type="GO" id="GO:0005882">
    <property type="term" value="C:intermediate filament"/>
    <property type="evidence" value="ECO:0007669"/>
    <property type="project" value="TreeGrafter"/>
</dbReference>
<keyword evidence="5" id="KW-0597">Phosphoprotein</keyword>
<dbReference type="InterPro" id="IPR001101">
    <property type="entry name" value="Plectin_repeat"/>
</dbReference>
<evidence type="ECO:0000256" key="2">
    <source>
        <dbReference type="ARBA" id="ARBA00004568"/>
    </source>
</evidence>
<dbReference type="Ensembl" id="ENSOMET00000020392.1">
    <property type="protein sequence ID" value="ENSOMEP00000012929.1"/>
    <property type="gene ID" value="ENSOMEG00000014533.1"/>
</dbReference>
<dbReference type="SMART" id="SM00250">
    <property type="entry name" value="PLEC"/>
    <property type="match status" value="11"/>
</dbReference>
<dbReference type="FunFam" id="1.20.58.60:FF:000010">
    <property type="entry name" value="plectin isoform X2"/>
    <property type="match status" value="1"/>
</dbReference>
<reference evidence="15" key="1">
    <citation type="submission" date="2025-08" db="UniProtKB">
        <authorList>
            <consortium name="Ensembl"/>
        </authorList>
    </citation>
    <scope>IDENTIFICATION</scope>
</reference>
<evidence type="ECO:0000256" key="12">
    <source>
        <dbReference type="SAM" id="MobiDB-lite"/>
    </source>
</evidence>
<evidence type="ECO:0000256" key="1">
    <source>
        <dbReference type="ARBA" id="ARBA00004236"/>
    </source>
</evidence>
<evidence type="ECO:0000313" key="16">
    <source>
        <dbReference type="Proteomes" id="UP000261560"/>
    </source>
</evidence>
<dbReference type="GO" id="GO:0002934">
    <property type="term" value="P:desmosome organization"/>
    <property type="evidence" value="ECO:0007669"/>
    <property type="project" value="UniProtKB-ARBA"/>
</dbReference>
<feature type="domain" description="Desmoplakin spectrin-like" evidence="14">
    <location>
        <begin position="467"/>
        <end position="543"/>
    </location>
</feature>
<evidence type="ECO:0000256" key="11">
    <source>
        <dbReference type="SAM" id="Coils"/>
    </source>
</evidence>
<name>A0A3B3C5R3_ORYME</name>
<evidence type="ECO:0000259" key="14">
    <source>
        <dbReference type="Pfam" id="PF18373"/>
    </source>
</evidence>
<keyword evidence="4" id="KW-1003">Cell membrane</keyword>
<dbReference type="Pfam" id="PF21019">
    <property type="entry name" value="Spectrin_3"/>
    <property type="match status" value="1"/>
</dbReference>
<dbReference type="InterPro" id="IPR018159">
    <property type="entry name" value="Spectrin/alpha-actinin"/>
</dbReference>
<dbReference type="PANTHER" id="PTHR23169:SF26">
    <property type="entry name" value="DESMOPLAKIN"/>
    <property type="match status" value="1"/>
</dbReference>
<dbReference type="SUPFAM" id="SSF75399">
    <property type="entry name" value="Plakin repeat"/>
    <property type="match status" value="3"/>
</dbReference>
<feature type="coiled-coil region" evidence="11">
    <location>
        <begin position="699"/>
        <end position="760"/>
    </location>
</feature>
<protein>
    <recommendedName>
        <fullName evidence="17">Desmoplakin b</fullName>
    </recommendedName>
</protein>
<organism evidence="15 16">
    <name type="scientific">Oryzias melastigma</name>
    <name type="common">Marine medaka</name>
    <dbReference type="NCBI Taxonomy" id="30732"/>
    <lineage>
        <taxon>Eukaryota</taxon>
        <taxon>Metazoa</taxon>
        <taxon>Chordata</taxon>
        <taxon>Craniata</taxon>
        <taxon>Vertebrata</taxon>
        <taxon>Euteleostomi</taxon>
        <taxon>Actinopterygii</taxon>
        <taxon>Neopterygii</taxon>
        <taxon>Teleostei</taxon>
        <taxon>Neoteleostei</taxon>
        <taxon>Acanthomorphata</taxon>
        <taxon>Ovalentaria</taxon>
        <taxon>Atherinomorphae</taxon>
        <taxon>Beloniformes</taxon>
        <taxon>Adrianichthyidae</taxon>
        <taxon>Oryziinae</taxon>
        <taxon>Oryzias</taxon>
    </lineage>
</organism>
<evidence type="ECO:0000256" key="5">
    <source>
        <dbReference type="ARBA" id="ARBA00022553"/>
    </source>
</evidence>
<dbReference type="CDD" id="cd00176">
    <property type="entry name" value="SPEC"/>
    <property type="match status" value="1"/>
</dbReference>
<comment type="function">
    <text evidence="10">Involved in the organization of desmosome cell-cell junctions. Of particular importance in cell adhesion in the skin and during cardiac development. May also play a role in the regulation of Wnt, TGF-beta and Hippo signaling pathways.</text>
</comment>
<feature type="coiled-coil region" evidence="11">
    <location>
        <begin position="956"/>
        <end position="1127"/>
    </location>
</feature>
<dbReference type="OMA" id="EESCNQR"/>
<evidence type="ECO:0000256" key="7">
    <source>
        <dbReference type="ARBA" id="ARBA00022949"/>
    </source>
</evidence>
<feature type="compositionally biased region" description="Low complexity" evidence="12">
    <location>
        <begin position="2328"/>
        <end position="2339"/>
    </location>
</feature>
<evidence type="ECO:0000256" key="6">
    <source>
        <dbReference type="ARBA" id="ARBA00022737"/>
    </source>
</evidence>
<feature type="compositionally biased region" description="Polar residues" evidence="12">
    <location>
        <begin position="2313"/>
        <end position="2322"/>
    </location>
</feature>
<dbReference type="InterPro" id="IPR041573">
    <property type="entry name" value="Desmoplakin_Spectrin-like"/>
</dbReference>
<feature type="coiled-coil region" evidence="11">
    <location>
        <begin position="1161"/>
        <end position="1255"/>
    </location>
</feature>
<dbReference type="GO" id="GO:0042060">
    <property type="term" value="P:wound healing"/>
    <property type="evidence" value="ECO:0007669"/>
    <property type="project" value="TreeGrafter"/>
</dbReference>
<dbReference type="GO" id="GO:0061436">
    <property type="term" value="P:establishment of skin barrier"/>
    <property type="evidence" value="ECO:0007669"/>
    <property type="project" value="UniProtKB-ARBA"/>
</dbReference>
<dbReference type="GO" id="GO:0031101">
    <property type="term" value="P:fin regeneration"/>
    <property type="evidence" value="ECO:0007669"/>
    <property type="project" value="UniProtKB-ARBA"/>
</dbReference>
<evidence type="ECO:0000256" key="10">
    <source>
        <dbReference type="ARBA" id="ARBA00056058"/>
    </source>
</evidence>
<feature type="compositionally biased region" description="Polar residues" evidence="12">
    <location>
        <begin position="2080"/>
        <end position="2094"/>
    </location>
</feature>
<dbReference type="FunFam" id="3.90.1290.10:FF:000002">
    <property type="entry name" value="Plectin a"/>
    <property type="match status" value="1"/>
</dbReference>
<sequence length="2362" mass="271674">CSGAPLSQRTVSLQSQCQEYLMKGNAQGEAEFWMGKAREAIDKMMNCAMEMSHMGQPNDGVVKSLDVYRDQLRGLQMALTSTVPRRRSLRGSSGGWGDEAPRSFQDATGWIAQQKRLIETAQWGDDPASIDQQLISHQKFHTTIQRSPEVERAKDDLMRRGDKARSHALEQDWESLKKMSVSRMEQLRDLQKILQEISLEIMWVNEREEEELMFDWGDKNIEQYIPKKQEAYSKLMSALEEKEKDLYKAKTKADVLLKNNHPASDKIEAYMDTLQTQWSWLLQITKCIDVHLKENGAYWLFFKEANDTNSALQKEHESIRKKFSCDKDTSLEDLMELLKGLEKEKEQIMEHRRQVQHLVSKSKSIVRLRPRNPEVKSNGTVVKALCDFKQDQKVILTGNEAILKDNSQRSKWLVTGPGGLDMLVPSVCLIIPPPNPLSISIASKNEQYFESILSIWNQLYINVKSLIAWQYCVLDIKYINSLTITMLSKMRPDEYKQIIKNMEAHFEEFKITSRDSQMFADEDKRSIENQVNGAQAHYEKLVVELPVYVKKEVVSKDSGTKKEGNRWAKVTRRVLLSSSSSTSSASLSSQFLTELHALRLRLETAEAALSQHIHICVGDDGVQDCSYRITELKMVQSDVDLMRDEYIRLRERIVKDLEDMNDSDKAQFLRSELGGINQRLALLKSGSFATFVSLRLRALRDMLESVARAEDLVKVHEARLTEKETTSLTPSEVEEYISILKHIKAELDQKRDILTSMEAELTKATHWNSQVGSSSHKCDMMLMKYTEHAGVLSDRWRRIEAQISTRLQDLQLYLPQLHHYKQTSASLIEWIDVTRKKQDAMQATKIDNVQALKEHISNQKALNTEIKAKKETVESVLKDNETCVHAIKDYEGDLASYASGLETLLKIPFKRTMLKSPSTDLNQEFSHIQTRYMELLALSGNYHKFLGELLKSMEELKIRNTRIDMLEEELRQLREGINDSNSKNKSLEEAIGQYELKLSQSQSKLLSLEEVERTTALKCSSTKDSLDSTQSQLADLKDEIERLKYLLGEEKRKSKLAEERYHQQKEEYDSVLKKRQNELETVSWSKMEVEKSVTNKEHEIEQLRRQLAENEAMVKELQKEMSKVRSKFITEISSLKVSYESQIQISRTDIQRLAAQRDEDTAELQLQCDRTEADRRSLEKEIMRLRVTIGQVEEQRKTAEEEARSRQAMFIEEGCRRREMESQVELLMRQRDEESSQYREELAELMRNLQEKSDQLAYVTHSLEEEARRRKITEEGQAVLEQSLAQLQTKLTTSSTATTQLTECKEELQHIRLEFERESEERCRVVQNMNRLQGRIKDLQVVRDELEVQVESLRTAHQEEVNRRKQVEADLEKMTVAMTECTNTTTALRQNQEQASTSQSRSQQECHRLQEELDISMRLKQTTASQINQLNNELKALKQQLLQEEVRVKEANLRNEDLCKSIEEKSEALVENSSELQRLKDLIETQTKERLVLEEELRETQFEKEELMKSKRGREDDLSTQIAALELRLQATERSNLDSCDLVSGLSLERDKFKLEAEKLQKQVTEMQSLQSEYDAIVKDRDALLLKLQRAEKDKEHIQRIEEDLSRMKLSLDSEHHSRQRLQGENERIKMDLSYWKDQCDGKQGLIRQLDSDKEILEREKKSMKSELELLRREIRELEDNYKSRFENISYDMLKKRCKIEPNTGLLLLPITKNLDPSDLIFDGFRNDVSLIDLVDANLLEQSDVDKINEGKMTIQEIEERLHPYLRGSTCIAGVYDEARDKVLSIYEAMKNGLLRSGTSLELLEAQAASGFMIDPVFNLYLTVDEAYKRRLVGPEFKDKLLSAEKAVTGYKLPGTDKIISLFQAIEKGVVEKGHGIRLLEAQIASGGLIDPEHSHRINVNVAYKRGYFDEEMNKILTDESDDTKGFFDPNTEENLTYLELKRRCIVDKNTGLILLPIVDKKKKESTTTNTRRRRRVIIVDPETNKEMTVLEAFNKGYIDHETFIELSNQECEWEEITITDLNGSKRFVITERTSGRTYDITEMLEKKVIDESVVNQYHSRAITLTQFADIITEKAKHQSLPSSPASHITSSPTPASPTLKRISSVSITLSTPLETDRYLEPVGAIFDTDTVEKISIMEALNRGLVDSITAQKLLEAQACTGGIVDPTNGKRFSIQEACRMGMIDSMMELRLKPAQKAFFGFEDVKTKRRMSIAEAVKERWLPYESGQRFLEFQVVTGGLYDPEMGCRRSIEDALKMGWLDERAAQKLHDIKNLPKCLTCPKSKLKISYKDALDNCLVEDGTGVQMLPASSMSSKGISSPYNAASAPGSTTGSRSCSQRSSRRGSLDYGSLGGRQHCFFSSK</sequence>
<evidence type="ECO:0008006" key="17">
    <source>
        <dbReference type="Google" id="ProtNLM"/>
    </source>
</evidence>
<dbReference type="Pfam" id="PF18373">
    <property type="entry name" value="Spectrin_2"/>
    <property type="match status" value="1"/>
</dbReference>
<dbReference type="SUPFAM" id="SSF46966">
    <property type="entry name" value="Spectrin repeat"/>
    <property type="match status" value="3"/>
</dbReference>
<dbReference type="Pfam" id="PF00681">
    <property type="entry name" value="Plectin"/>
    <property type="match status" value="5"/>
</dbReference>
<dbReference type="GO" id="GO:0005737">
    <property type="term" value="C:cytoplasm"/>
    <property type="evidence" value="ECO:0007669"/>
    <property type="project" value="TreeGrafter"/>
</dbReference>
<dbReference type="GO" id="GO:0045104">
    <property type="term" value="P:intermediate filament cytoskeleton organization"/>
    <property type="evidence" value="ECO:0007669"/>
    <property type="project" value="InterPro"/>
</dbReference>
<feature type="region of interest" description="Disordered" evidence="12">
    <location>
        <begin position="83"/>
        <end position="102"/>
    </location>
</feature>
<keyword evidence="6" id="KW-0677">Repeat</keyword>
<dbReference type="SMART" id="SM00150">
    <property type="entry name" value="SPEC"/>
    <property type="match status" value="3"/>
</dbReference>
<dbReference type="Gene3D" id="2.30.30.40">
    <property type="entry name" value="SH3 Domains"/>
    <property type="match status" value="1"/>
</dbReference>
<keyword evidence="9" id="KW-0472">Membrane</keyword>
<evidence type="ECO:0000256" key="9">
    <source>
        <dbReference type="ARBA" id="ARBA00023136"/>
    </source>
</evidence>
<keyword evidence="8 11" id="KW-0175">Coiled coil</keyword>
<comment type="subcellular location">
    <subcellularLocation>
        <location evidence="2">Cell junction</location>
        <location evidence="2">Desmosome</location>
    </subcellularLocation>
    <subcellularLocation>
        <location evidence="1">Cell membrane</location>
    </subcellularLocation>
</comment>
<dbReference type="Gene3D" id="1.20.58.60">
    <property type="match status" value="3"/>
</dbReference>
<keyword evidence="16" id="KW-1185">Reference proteome</keyword>
<dbReference type="GO" id="GO:0005886">
    <property type="term" value="C:plasma membrane"/>
    <property type="evidence" value="ECO:0007669"/>
    <property type="project" value="UniProtKB-SubCell"/>
</dbReference>
<feature type="region of interest" description="Disordered" evidence="12">
    <location>
        <begin position="2079"/>
        <end position="2098"/>
    </location>
</feature>
<comment type="similarity">
    <text evidence="3">Belongs to the plakin or cytolinker family.</text>
</comment>
<keyword evidence="7" id="KW-0965">Cell junction</keyword>
<dbReference type="InterPro" id="IPR043197">
    <property type="entry name" value="Plakin"/>
</dbReference>
<dbReference type="GeneTree" id="ENSGT00940000154843"/>
<feature type="domain" description="Desmoplakin SH3" evidence="13">
    <location>
        <begin position="368"/>
        <end position="432"/>
    </location>
</feature>
<dbReference type="Pfam" id="PF17902">
    <property type="entry name" value="SH3_10"/>
    <property type="match status" value="1"/>
</dbReference>
<feature type="region of interest" description="Disordered" evidence="12">
    <location>
        <begin position="2313"/>
        <end position="2352"/>
    </location>
</feature>
<dbReference type="FunFam" id="3.30.160.780:FF:000001">
    <property type="entry name" value="Plectin a"/>
    <property type="match status" value="1"/>
</dbReference>
<dbReference type="InterPro" id="IPR035915">
    <property type="entry name" value="Plakin_repeat_sf"/>
</dbReference>
<feature type="coiled-coil region" evidence="11">
    <location>
        <begin position="1301"/>
        <end position="1370"/>
    </location>
</feature>
<dbReference type="Gene3D" id="3.30.160.780">
    <property type="match status" value="1"/>
</dbReference>
<feature type="coiled-coil region" evidence="11">
    <location>
        <begin position="1420"/>
        <end position="1608"/>
    </location>
</feature>